<evidence type="ECO:0000256" key="3">
    <source>
        <dbReference type="ARBA" id="ARBA00007069"/>
    </source>
</evidence>
<proteinExistence type="inferred from homology"/>
<dbReference type="RefSeq" id="WP_094660572.1">
    <property type="nucleotide sequence ID" value="NZ_MWWR01000005.1"/>
</dbReference>
<dbReference type="SUPFAM" id="SSF161098">
    <property type="entry name" value="MetI-like"/>
    <property type="match status" value="1"/>
</dbReference>
<comment type="similarity">
    <text evidence="3 10">Belongs to the binding-protein-dependent transport system permease family. CysTW subfamily.</text>
</comment>
<evidence type="ECO:0000256" key="6">
    <source>
        <dbReference type="ARBA" id="ARBA00022592"/>
    </source>
</evidence>
<comment type="function">
    <text evidence="1">Part of the binding-protein-dependent transport system for phosphate; probably responsible for the translocation of the substrate across the membrane.</text>
</comment>
<evidence type="ECO:0000256" key="2">
    <source>
        <dbReference type="ARBA" id="ARBA00004651"/>
    </source>
</evidence>
<dbReference type="EMBL" id="MWWR01000005">
    <property type="protein sequence ID" value="OZG52199.1"/>
    <property type="molecule type" value="Genomic_DNA"/>
</dbReference>
<comment type="subcellular location">
    <subcellularLocation>
        <location evidence="2 10">Cell membrane</location>
        <topology evidence="2 10">Multi-pass membrane protein</topology>
    </subcellularLocation>
</comment>
<feature type="transmembrane region" description="Helical" evidence="10">
    <location>
        <begin position="52"/>
        <end position="73"/>
    </location>
</feature>
<dbReference type="GO" id="GO:0005315">
    <property type="term" value="F:phosphate transmembrane transporter activity"/>
    <property type="evidence" value="ECO:0007669"/>
    <property type="project" value="InterPro"/>
</dbReference>
<feature type="compositionally biased region" description="Polar residues" evidence="11">
    <location>
        <begin position="1"/>
        <end position="17"/>
    </location>
</feature>
<dbReference type="Gene3D" id="1.10.3720.10">
    <property type="entry name" value="MetI-like"/>
    <property type="match status" value="1"/>
</dbReference>
<feature type="transmembrane region" description="Helical" evidence="10">
    <location>
        <begin position="150"/>
        <end position="176"/>
    </location>
</feature>
<dbReference type="PANTHER" id="PTHR42922">
    <property type="entry name" value="PHOSPHATE TRANSPORT SYSTEM PERMEASE PROTEIN PSTA"/>
    <property type="match status" value="1"/>
</dbReference>
<keyword evidence="6" id="KW-0592">Phosphate transport</keyword>
<evidence type="ECO:0000256" key="10">
    <source>
        <dbReference type="RuleBase" id="RU363043"/>
    </source>
</evidence>
<evidence type="ECO:0000259" key="12">
    <source>
        <dbReference type="PROSITE" id="PS50928"/>
    </source>
</evidence>
<name>A0A261EZ99_9BIFI</name>
<keyword evidence="4" id="KW-0813">Transport</keyword>
<keyword evidence="5 10" id="KW-1003">Cell membrane</keyword>
<dbReference type="InterPro" id="IPR005672">
    <property type="entry name" value="Phosphate_PstA"/>
</dbReference>
<feature type="domain" description="ABC transmembrane type-1" evidence="12">
    <location>
        <begin position="112"/>
        <end position="330"/>
    </location>
</feature>
<feature type="transmembrane region" description="Helical" evidence="10">
    <location>
        <begin position="118"/>
        <end position="138"/>
    </location>
</feature>
<keyword evidence="9 10" id="KW-0472">Membrane</keyword>
<dbReference type="NCBIfam" id="TIGR00974">
    <property type="entry name" value="3a0107s02c"/>
    <property type="match status" value="1"/>
</dbReference>
<feature type="transmembrane region" description="Helical" evidence="10">
    <location>
        <begin position="232"/>
        <end position="253"/>
    </location>
</feature>
<dbReference type="PANTHER" id="PTHR42922:SF1">
    <property type="entry name" value="PHOSPHATE TRANSPORT SYSTEM PERMEASE PROTEIN PSTA"/>
    <property type="match status" value="1"/>
</dbReference>
<dbReference type="PROSITE" id="PS50928">
    <property type="entry name" value="ABC_TM1"/>
    <property type="match status" value="1"/>
</dbReference>
<dbReference type="InterPro" id="IPR035906">
    <property type="entry name" value="MetI-like_sf"/>
</dbReference>
<dbReference type="Pfam" id="PF00528">
    <property type="entry name" value="BPD_transp_1"/>
    <property type="match status" value="1"/>
</dbReference>
<protein>
    <recommendedName>
        <fullName evidence="10">Phosphate transport system permease protein PstA</fullName>
    </recommendedName>
</protein>
<evidence type="ECO:0000256" key="1">
    <source>
        <dbReference type="ARBA" id="ARBA00003510"/>
    </source>
</evidence>
<dbReference type="GO" id="GO:0035435">
    <property type="term" value="P:phosphate ion transmembrane transport"/>
    <property type="evidence" value="ECO:0007669"/>
    <property type="project" value="InterPro"/>
</dbReference>
<evidence type="ECO:0000256" key="5">
    <source>
        <dbReference type="ARBA" id="ARBA00022475"/>
    </source>
</evidence>
<dbReference type="GO" id="GO:0005886">
    <property type="term" value="C:plasma membrane"/>
    <property type="evidence" value="ECO:0007669"/>
    <property type="project" value="UniProtKB-SubCell"/>
</dbReference>
<gene>
    <name evidence="13" type="ORF">PSRA_0749</name>
</gene>
<evidence type="ECO:0000256" key="9">
    <source>
        <dbReference type="ARBA" id="ARBA00023136"/>
    </source>
</evidence>
<reference evidence="13 14" key="1">
    <citation type="journal article" date="2017" name="BMC Genomics">
        <title>Comparative genomic and phylogenomic analyses of the Bifidobacteriaceae family.</title>
        <authorList>
            <person name="Lugli G.A."/>
            <person name="Milani C."/>
            <person name="Turroni F."/>
            <person name="Duranti S."/>
            <person name="Mancabelli L."/>
            <person name="Mangifesta M."/>
            <person name="Ferrario C."/>
            <person name="Modesto M."/>
            <person name="Mattarelli P."/>
            <person name="Jiri K."/>
            <person name="van Sinderen D."/>
            <person name="Ventura M."/>
        </authorList>
    </citation>
    <scope>NUCLEOTIDE SEQUENCE [LARGE SCALE GENOMIC DNA]</scope>
    <source>
        <strain evidence="13 14">DSM 24742</strain>
    </source>
</reference>
<evidence type="ECO:0000256" key="8">
    <source>
        <dbReference type="ARBA" id="ARBA00022989"/>
    </source>
</evidence>
<evidence type="ECO:0000256" key="11">
    <source>
        <dbReference type="SAM" id="MobiDB-lite"/>
    </source>
</evidence>
<keyword evidence="8 10" id="KW-1133">Transmembrane helix</keyword>
<dbReference type="InterPro" id="IPR051408">
    <property type="entry name" value="Phosphate_transprt_permease"/>
</dbReference>
<dbReference type="InterPro" id="IPR000515">
    <property type="entry name" value="MetI-like"/>
</dbReference>
<keyword evidence="7 10" id="KW-0812">Transmembrane</keyword>
<dbReference type="OrthoDB" id="9775069at2"/>
<dbReference type="Proteomes" id="UP000216725">
    <property type="component" value="Unassembled WGS sequence"/>
</dbReference>
<comment type="caution">
    <text evidence="13">The sequence shown here is derived from an EMBL/GenBank/DDBJ whole genome shotgun (WGS) entry which is preliminary data.</text>
</comment>
<accession>A0A261EZ99</accession>
<dbReference type="CDD" id="cd06261">
    <property type="entry name" value="TM_PBP2"/>
    <property type="match status" value="1"/>
</dbReference>
<organism evidence="13 14">
    <name type="scientific">Pseudoscardovia radai</name>
    <dbReference type="NCBI Taxonomy" id="987066"/>
    <lineage>
        <taxon>Bacteria</taxon>
        <taxon>Bacillati</taxon>
        <taxon>Actinomycetota</taxon>
        <taxon>Actinomycetes</taxon>
        <taxon>Bifidobacteriales</taxon>
        <taxon>Bifidobacteriaceae</taxon>
        <taxon>Pseudoscardovia</taxon>
    </lineage>
</organism>
<evidence type="ECO:0000313" key="14">
    <source>
        <dbReference type="Proteomes" id="UP000216725"/>
    </source>
</evidence>
<evidence type="ECO:0000256" key="4">
    <source>
        <dbReference type="ARBA" id="ARBA00022448"/>
    </source>
</evidence>
<sequence length="344" mass="36820">MAQNTTSATASQVSGPSKGSDASRGPVPDFEKLAPKRSYLNRRKRKDMFMRVLIVLAFVVALIPLISVLWTVISNGVMRLDGYFLSHNMKGIVGGSPAPGTTDEYGGILHAMIGTLEMTLLAMVISVPIGIFTAIYLVEYSSKGRLYHAISFFVDIMSGVPSIVAGLFSFSLFTIIMGKGTYNGLVGAVALSVLMIPTVVRSSEEMLKIVPQDLREASYALGVTKSRTITKIVLRTALSGIISGVLLAIARVIGETAPLLIAAGTIASTNMNPFGGRMMSLPVYIYNEYQQGSATCPVNAVNCVTGIRMERAWAASLVLIIIVFILNVIGRLVAKLFAVDTSDK</sequence>
<feature type="region of interest" description="Disordered" evidence="11">
    <location>
        <begin position="1"/>
        <end position="30"/>
    </location>
</feature>
<evidence type="ECO:0000313" key="13">
    <source>
        <dbReference type="EMBL" id="OZG52199.1"/>
    </source>
</evidence>
<keyword evidence="14" id="KW-1185">Reference proteome</keyword>
<feature type="transmembrane region" description="Helical" evidence="10">
    <location>
        <begin position="182"/>
        <end position="200"/>
    </location>
</feature>
<feature type="transmembrane region" description="Helical" evidence="10">
    <location>
        <begin position="312"/>
        <end position="334"/>
    </location>
</feature>
<evidence type="ECO:0000256" key="7">
    <source>
        <dbReference type="ARBA" id="ARBA00022692"/>
    </source>
</evidence>
<dbReference type="AlphaFoldDB" id="A0A261EZ99"/>